<evidence type="ECO:0000256" key="10">
    <source>
        <dbReference type="RuleBase" id="RU000594"/>
    </source>
</evidence>
<keyword evidence="5 9" id="KW-0064">Aspartyl protease</keyword>
<comment type="similarity">
    <text evidence="1 9 11">Belongs to the peptidase A8 family.</text>
</comment>
<sequence>MDDNSTDDNSTDDNSTDDNNTGYNSTDDNDTGYNSTDDGGSTDGGRARRTLAMLAAIALTVIGLDQVTKALAVANIDPRDPIRVVGDTVTLTLVRNSGAAFSMATGYTWVLTLVALVVVIGILRYASRLVSTWWIVGIALVLGGAIGNLIDRMLRSPGPLRGHVVDFVSVGWWPVFNVADSAVVCGAILLVVLSLLGYEYDGSRTGFAARGLSETGTHAENGENDA</sequence>
<evidence type="ECO:0000256" key="8">
    <source>
        <dbReference type="ARBA" id="ARBA00023136"/>
    </source>
</evidence>
<reference evidence="13" key="1">
    <citation type="journal article" date="2021" name="Nat. Microbiol.">
        <title>Cocultivation of an ultrasmall environmental parasitic bacterium with lytic ability against bacteria associated with wastewater foams.</title>
        <authorList>
            <person name="Batinovic S."/>
            <person name="Rose J.J.A."/>
            <person name="Ratcliffe J."/>
            <person name="Seviour R.J."/>
            <person name="Petrovski S."/>
        </authorList>
    </citation>
    <scope>NUCLEOTIDE SEQUENCE</scope>
    <source>
        <strain evidence="13">CON9</strain>
    </source>
</reference>
<evidence type="ECO:0000256" key="9">
    <source>
        <dbReference type="HAMAP-Rule" id="MF_00161"/>
    </source>
</evidence>
<evidence type="ECO:0000256" key="12">
    <source>
        <dbReference type="SAM" id="MobiDB-lite"/>
    </source>
</evidence>
<evidence type="ECO:0000256" key="2">
    <source>
        <dbReference type="ARBA" id="ARBA00022475"/>
    </source>
</evidence>
<dbReference type="PANTHER" id="PTHR33695">
    <property type="entry name" value="LIPOPROTEIN SIGNAL PEPTIDASE"/>
    <property type="match status" value="1"/>
</dbReference>
<evidence type="ECO:0000256" key="7">
    <source>
        <dbReference type="ARBA" id="ARBA00022989"/>
    </source>
</evidence>
<name>A0ABX6IP66_9ACTN</name>
<keyword evidence="3 9" id="KW-0645">Protease</keyword>
<evidence type="ECO:0000313" key="13">
    <source>
        <dbReference type="EMBL" id="QHN37562.1"/>
    </source>
</evidence>
<comment type="caution">
    <text evidence="9">Lacks conserved residue(s) required for the propagation of feature annotation.</text>
</comment>
<dbReference type="PRINTS" id="PR00781">
    <property type="entry name" value="LIPOSIGPTASE"/>
</dbReference>
<comment type="function">
    <text evidence="9 10">This protein specifically catalyzes the removal of signal peptides from prolipoproteins.</text>
</comment>
<dbReference type="NCBIfam" id="TIGR00077">
    <property type="entry name" value="lspA"/>
    <property type="match status" value="1"/>
</dbReference>
<gene>
    <name evidence="9" type="primary">lspA</name>
    <name evidence="13" type="ORF">GII31_13115</name>
</gene>
<keyword evidence="4 9" id="KW-0812">Transmembrane</keyword>
<comment type="pathway">
    <text evidence="9">Protein modification; lipoprotein biosynthesis (signal peptide cleavage).</text>
</comment>
<keyword evidence="14" id="KW-1185">Reference proteome</keyword>
<dbReference type="Proteomes" id="UP001059836">
    <property type="component" value="Chromosome"/>
</dbReference>
<evidence type="ECO:0000256" key="3">
    <source>
        <dbReference type="ARBA" id="ARBA00022670"/>
    </source>
</evidence>
<comment type="subcellular location">
    <subcellularLocation>
        <location evidence="9">Cell membrane</location>
        <topology evidence="9">Multi-pass membrane protein</topology>
    </subcellularLocation>
</comment>
<feature type="transmembrane region" description="Helical" evidence="9">
    <location>
        <begin position="170"/>
        <end position="196"/>
    </location>
</feature>
<keyword evidence="6 9" id="KW-0378">Hydrolase</keyword>
<proteinExistence type="inferred from homology"/>
<keyword evidence="7 9" id="KW-1133">Transmembrane helix</keyword>
<dbReference type="PANTHER" id="PTHR33695:SF1">
    <property type="entry name" value="LIPOPROTEIN SIGNAL PEPTIDASE"/>
    <property type="match status" value="1"/>
</dbReference>
<dbReference type="Pfam" id="PF01252">
    <property type="entry name" value="Peptidase_A8"/>
    <property type="match status" value="1"/>
</dbReference>
<feature type="transmembrane region" description="Helical" evidence="9">
    <location>
        <begin position="106"/>
        <end position="126"/>
    </location>
</feature>
<dbReference type="InterPro" id="IPR001872">
    <property type="entry name" value="Peptidase_A8"/>
</dbReference>
<feature type="region of interest" description="Disordered" evidence="12">
    <location>
        <begin position="1"/>
        <end position="43"/>
    </location>
</feature>
<feature type="transmembrane region" description="Helical" evidence="9">
    <location>
        <begin position="133"/>
        <end position="150"/>
    </location>
</feature>
<dbReference type="HAMAP" id="MF_00161">
    <property type="entry name" value="LspA"/>
    <property type="match status" value="1"/>
</dbReference>
<accession>A0ABX6IP66</accession>
<feature type="active site" evidence="9">
    <location>
        <position position="166"/>
    </location>
</feature>
<dbReference type="EC" id="3.4.23.36" evidence="9"/>
<feature type="compositionally biased region" description="Low complexity" evidence="12">
    <location>
        <begin position="17"/>
        <end position="39"/>
    </location>
</feature>
<keyword evidence="8 9" id="KW-0472">Membrane</keyword>
<comment type="catalytic activity">
    <reaction evidence="9 10">
        <text>Release of signal peptides from bacterial membrane prolipoproteins. Hydrolyzes -Xaa-Yaa-Zaa-|-(S,diacylglyceryl)Cys-, in which Xaa is hydrophobic (preferably Leu), and Yaa (Ala or Ser) and Zaa (Gly or Ala) have small, neutral side chains.</text>
        <dbReference type="EC" id="3.4.23.36"/>
    </reaction>
</comment>
<evidence type="ECO:0000313" key="14">
    <source>
        <dbReference type="Proteomes" id="UP001059836"/>
    </source>
</evidence>
<evidence type="ECO:0000256" key="1">
    <source>
        <dbReference type="ARBA" id="ARBA00006139"/>
    </source>
</evidence>
<keyword evidence="2 9" id="KW-1003">Cell membrane</keyword>
<protein>
    <recommendedName>
        <fullName evidence="9">Lipoprotein signal peptidase</fullName>
        <ecNumber evidence="9">3.4.23.36</ecNumber>
    </recommendedName>
    <alternativeName>
        <fullName evidence="9">Prolipoprotein signal peptidase</fullName>
    </alternativeName>
    <alternativeName>
        <fullName evidence="9">Signal peptidase II</fullName>
        <shortName evidence="9">SPase II</shortName>
    </alternativeName>
</protein>
<feature type="active site" evidence="9">
    <location>
        <position position="180"/>
    </location>
</feature>
<evidence type="ECO:0000256" key="4">
    <source>
        <dbReference type="ARBA" id="ARBA00022692"/>
    </source>
</evidence>
<evidence type="ECO:0000256" key="6">
    <source>
        <dbReference type="ARBA" id="ARBA00022801"/>
    </source>
</evidence>
<evidence type="ECO:0000256" key="5">
    <source>
        <dbReference type="ARBA" id="ARBA00022750"/>
    </source>
</evidence>
<dbReference type="EMBL" id="CP045809">
    <property type="protein sequence ID" value="QHN37562.1"/>
    <property type="molecule type" value="Genomic_DNA"/>
</dbReference>
<dbReference type="PROSITE" id="PS00855">
    <property type="entry name" value="SPASE_II"/>
    <property type="match status" value="1"/>
</dbReference>
<evidence type="ECO:0000256" key="11">
    <source>
        <dbReference type="RuleBase" id="RU004181"/>
    </source>
</evidence>
<dbReference type="GO" id="GO:0004190">
    <property type="term" value="F:aspartic-type endopeptidase activity"/>
    <property type="evidence" value="ECO:0007669"/>
    <property type="project" value="UniProtKB-EC"/>
</dbReference>
<feature type="compositionally biased region" description="Acidic residues" evidence="12">
    <location>
        <begin position="1"/>
        <end position="16"/>
    </location>
</feature>
<organism evidence="13 14">
    <name type="scientific">Gordonia pseudamarae</name>
    <dbReference type="NCBI Taxonomy" id="2831662"/>
    <lineage>
        <taxon>Bacteria</taxon>
        <taxon>Bacillati</taxon>
        <taxon>Actinomycetota</taxon>
        <taxon>Actinomycetes</taxon>
        <taxon>Mycobacteriales</taxon>
        <taxon>Gordoniaceae</taxon>
        <taxon>Gordonia</taxon>
    </lineage>
</organism>